<gene>
    <name evidence="1" type="ORF">SAMN04490243_1697</name>
</gene>
<protein>
    <submittedName>
        <fullName evidence="1">Glutamine cyclotransferase</fullName>
    </submittedName>
</protein>
<dbReference type="EMBL" id="FOYQ01000002">
    <property type="protein sequence ID" value="SFR45400.1"/>
    <property type="molecule type" value="Genomic_DNA"/>
</dbReference>
<dbReference type="InterPro" id="IPR015943">
    <property type="entry name" value="WD40/YVTN_repeat-like_dom_sf"/>
</dbReference>
<dbReference type="InterPro" id="IPR007788">
    <property type="entry name" value="QCT"/>
</dbReference>
<evidence type="ECO:0000313" key="2">
    <source>
        <dbReference type="Proteomes" id="UP000199534"/>
    </source>
</evidence>
<keyword evidence="1" id="KW-0808">Transferase</keyword>
<proteinExistence type="predicted"/>
<sequence length="351" mass="39391">MISAAYFSTMWKAFISLVFPLMLLACGADSKKQLSLRLGEGETKFTLGQSTKVRLVAPEGFSPDSVHYIMDGKTLEVNAGTVVLQAGRGGNHKLTAQVFSDGEATPVELKIQLLAPNPPEIFTYEILNTYPHDIEAFTQGLEFKGDTLYESTGQRGHSSLRKVDYKSGKVLTKTDLEPKYFGEGLTLLDDSLYMLTWQSNTGFIYDPASLERKSSFSYGQSKEGWGLCNDGQRIYKSDGSERIWILNPKTMTEEGYIETVTNKSVFNKANELEYVDGKIYANVWQKPSMMIIDAETGIIEGVVNFSGLRDKVTQHPELDVFNGVAYHAERQTFFVTGKKWDRLFEVKIVRK</sequence>
<keyword evidence="2" id="KW-1185">Reference proteome</keyword>
<dbReference type="PANTHER" id="PTHR31270:SF1">
    <property type="entry name" value="GLUTAMINYL-PEPTIDE CYCLOTRANSFERASE"/>
    <property type="match status" value="1"/>
</dbReference>
<dbReference type="AlphaFoldDB" id="A0A1I6GT90"/>
<organism evidence="1 2">
    <name type="scientific">Robiginitalea myxolifaciens</name>
    <dbReference type="NCBI Taxonomy" id="400055"/>
    <lineage>
        <taxon>Bacteria</taxon>
        <taxon>Pseudomonadati</taxon>
        <taxon>Bacteroidota</taxon>
        <taxon>Flavobacteriia</taxon>
        <taxon>Flavobacteriales</taxon>
        <taxon>Flavobacteriaceae</taxon>
        <taxon>Robiginitalea</taxon>
    </lineage>
</organism>
<name>A0A1I6GT90_9FLAO</name>
<evidence type="ECO:0000313" key="1">
    <source>
        <dbReference type="EMBL" id="SFR45400.1"/>
    </source>
</evidence>
<dbReference type="PANTHER" id="PTHR31270">
    <property type="entry name" value="GLUTAMINYL-PEPTIDE CYCLOTRANSFERASE"/>
    <property type="match status" value="1"/>
</dbReference>
<dbReference type="Gene3D" id="2.130.10.10">
    <property type="entry name" value="YVTN repeat-like/Quinoprotein amine dehydrogenase"/>
    <property type="match status" value="1"/>
</dbReference>
<dbReference type="GO" id="GO:0016603">
    <property type="term" value="F:glutaminyl-peptide cyclotransferase activity"/>
    <property type="evidence" value="ECO:0007669"/>
    <property type="project" value="InterPro"/>
</dbReference>
<dbReference type="Pfam" id="PF05096">
    <property type="entry name" value="Glu_cyclase_2"/>
    <property type="match status" value="1"/>
</dbReference>
<dbReference type="SUPFAM" id="SSF63825">
    <property type="entry name" value="YWTD domain"/>
    <property type="match status" value="1"/>
</dbReference>
<dbReference type="STRING" id="400055.SAMN04490243_1697"/>
<dbReference type="Proteomes" id="UP000199534">
    <property type="component" value="Unassembled WGS sequence"/>
</dbReference>
<reference evidence="1 2" key="1">
    <citation type="submission" date="2016-10" db="EMBL/GenBank/DDBJ databases">
        <authorList>
            <person name="de Groot N.N."/>
        </authorList>
    </citation>
    <scope>NUCLEOTIDE SEQUENCE [LARGE SCALE GENOMIC DNA]</scope>
    <source>
        <strain evidence="1 2">DSM 21019</strain>
    </source>
</reference>
<accession>A0A1I6GT90</accession>